<dbReference type="EMBL" id="JBHUMY010000032">
    <property type="protein sequence ID" value="MFD2662869.1"/>
    <property type="molecule type" value="Genomic_DNA"/>
</dbReference>
<keyword evidence="2" id="KW-1185">Reference proteome</keyword>
<comment type="caution">
    <text evidence="1">The sequence shown here is derived from an EMBL/GenBank/DDBJ whole genome shotgun (WGS) entry which is preliminary data.</text>
</comment>
<organism evidence="1 2">
    <name type="scientific">Paenibacillus thailandensis</name>
    <dbReference type="NCBI Taxonomy" id="393250"/>
    <lineage>
        <taxon>Bacteria</taxon>
        <taxon>Bacillati</taxon>
        <taxon>Bacillota</taxon>
        <taxon>Bacilli</taxon>
        <taxon>Bacillales</taxon>
        <taxon>Paenibacillaceae</taxon>
        <taxon>Paenibacillus</taxon>
    </lineage>
</organism>
<protein>
    <submittedName>
        <fullName evidence="1">Uncharacterized protein</fullName>
    </submittedName>
</protein>
<proteinExistence type="predicted"/>
<evidence type="ECO:0000313" key="2">
    <source>
        <dbReference type="Proteomes" id="UP001597493"/>
    </source>
</evidence>
<evidence type="ECO:0000313" key="1">
    <source>
        <dbReference type="EMBL" id="MFD2662869.1"/>
    </source>
</evidence>
<reference evidence="2" key="1">
    <citation type="journal article" date="2019" name="Int. J. Syst. Evol. Microbiol.">
        <title>The Global Catalogue of Microorganisms (GCM) 10K type strain sequencing project: providing services to taxonomists for standard genome sequencing and annotation.</title>
        <authorList>
            <consortium name="The Broad Institute Genomics Platform"/>
            <consortium name="The Broad Institute Genome Sequencing Center for Infectious Disease"/>
            <person name="Wu L."/>
            <person name="Ma J."/>
        </authorList>
    </citation>
    <scope>NUCLEOTIDE SEQUENCE [LARGE SCALE GENOMIC DNA]</scope>
    <source>
        <strain evidence="2">TISTR 1827</strain>
    </source>
</reference>
<name>A0ABW5R2D5_9BACL</name>
<dbReference type="Proteomes" id="UP001597493">
    <property type="component" value="Unassembled WGS sequence"/>
</dbReference>
<sequence>MAKDIRKVPVCFNILDPDQARMHEWLTSRTNRSGYLKRLIQRDMEGGAAPSRPITQAPAVDLMEDFNPVGFI</sequence>
<accession>A0ABW5R2D5</accession>
<dbReference type="RefSeq" id="WP_379277804.1">
    <property type="nucleotide sequence ID" value="NZ_JBHUGT010000013.1"/>
</dbReference>
<gene>
    <name evidence="1" type="ORF">ACFSW5_21675</name>
</gene>